<evidence type="ECO:0000313" key="10">
    <source>
        <dbReference type="EMBL" id="TFE31852.1"/>
    </source>
</evidence>
<keyword evidence="11" id="KW-1185">Reference proteome</keyword>
<accession>A0A4Y8M7R6</accession>
<keyword evidence="4 7" id="KW-1133">Transmembrane helix</keyword>
<name>A0A4Y8M7R6_9BACL</name>
<proteinExistence type="inferred from homology"/>
<evidence type="ECO:0000259" key="8">
    <source>
        <dbReference type="Pfam" id="PF02687"/>
    </source>
</evidence>
<dbReference type="EMBL" id="SOMN01000001">
    <property type="protein sequence ID" value="TFE31852.1"/>
    <property type="molecule type" value="Genomic_DNA"/>
</dbReference>
<comment type="caution">
    <text evidence="10">The sequence shown here is derived from an EMBL/GenBank/DDBJ whole genome shotgun (WGS) entry which is preliminary data.</text>
</comment>
<dbReference type="AlphaFoldDB" id="A0A4Y8M7R6"/>
<feature type="domain" description="MacB-like periplasmic core" evidence="9">
    <location>
        <begin position="16"/>
        <end position="224"/>
    </location>
</feature>
<protein>
    <submittedName>
        <fullName evidence="10">ABC transporter permease</fullName>
    </submittedName>
</protein>
<keyword evidence="2" id="KW-1003">Cell membrane</keyword>
<evidence type="ECO:0000313" key="11">
    <source>
        <dbReference type="Proteomes" id="UP000297900"/>
    </source>
</evidence>
<evidence type="ECO:0000256" key="6">
    <source>
        <dbReference type="ARBA" id="ARBA00038076"/>
    </source>
</evidence>
<comment type="similarity">
    <text evidence="6">Belongs to the ABC-4 integral membrane protein family.</text>
</comment>
<dbReference type="InterPro" id="IPR025857">
    <property type="entry name" value="MacB_PCD"/>
</dbReference>
<dbReference type="InterPro" id="IPR003838">
    <property type="entry name" value="ABC3_permease_C"/>
</dbReference>
<feature type="transmembrane region" description="Helical" evidence="7">
    <location>
        <begin position="296"/>
        <end position="320"/>
    </location>
</feature>
<feature type="transmembrane region" description="Helical" evidence="7">
    <location>
        <begin position="251"/>
        <end position="276"/>
    </location>
</feature>
<evidence type="ECO:0000256" key="7">
    <source>
        <dbReference type="SAM" id="Phobius"/>
    </source>
</evidence>
<dbReference type="InterPro" id="IPR050250">
    <property type="entry name" value="Macrolide_Exporter_MacB"/>
</dbReference>
<evidence type="ECO:0000256" key="4">
    <source>
        <dbReference type="ARBA" id="ARBA00022989"/>
    </source>
</evidence>
<dbReference type="Pfam" id="PF12704">
    <property type="entry name" value="MacB_PCD"/>
    <property type="match status" value="1"/>
</dbReference>
<evidence type="ECO:0000256" key="1">
    <source>
        <dbReference type="ARBA" id="ARBA00004651"/>
    </source>
</evidence>
<evidence type="ECO:0000256" key="5">
    <source>
        <dbReference type="ARBA" id="ARBA00023136"/>
    </source>
</evidence>
<keyword evidence="3 7" id="KW-0812">Transmembrane</keyword>
<dbReference type="PANTHER" id="PTHR30572:SF4">
    <property type="entry name" value="ABC TRANSPORTER PERMEASE YTRF"/>
    <property type="match status" value="1"/>
</dbReference>
<feature type="transmembrane region" description="Helical" evidence="7">
    <location>
        <begin position="340"/>
        <end position="358"/>
    </location>
</feature>
<dbReference type="RefSeq" id="WP_135150417.1">
    <property type="nucleotide sequence ID" value="NZ_SOMN01000001.1"/>
</dbReference>
<organism evidence="10 11">
    <name type="scientific">Cohnella luojiensis</name>
    <dbReference type="NCBI Taxonomy" id="652876"/>
    <lineage>
        <taxon>Bacteria</taxon>
        <taxon>Bacillati</taxon>
        <taxon>Bacillota</taxon>
        <taxon>Bacilli</taxon>
        <taxon>Bacillales</taxon>
        <taxon>Paenibacillaceae</taxon>
        <taxon>Cohnella</taxon>
    </lineage>
</organism>
<evidence type="ECO:0000256" key="2">
    <source>
        <dbReference type="ARBA" id="ARBA00022475"/>
    </source>
</evidence>
<dbReference type="GO" id="GO:0022857">
    <property type="term" value="F:transmembrane transporter activity"/>
    <property type="evidence" value="ECO:0007669"/>
    <property type="project" value="TreeGrafter"/>
</dbReference>
<dbReference type="Pfam" id="PF02687">
    <property type="entry name" value="FtsX"/>
    <property type="match status" value="1"/>
</dbReference>
<evidence type="ECO:0000259" key="9">
    <source>
        <dbReference type="Pfam" id="PF12704"/>
    </source>
</evidence>
<reference evidence="10 11" key="1">
    <citation type="submission" date="2019-03" db="EMBL/GenBank/DDBJ databases">
        <title>Cohnella endophytica sp. nov., a novel endophytic bacterium isolated from bark of Sonneratia apetala.</title>
        <authorList>
            <person name="Tuo L."/>
        </authorList>
    </citation>
    <scope>NUCLEOTIDE SEQUENCE [LARGE SCALE GENOMIC DNA]</scope>
    <source>
        <strain evidence="10 11">CCTCC AB 208254</strain>
    </source>
</reference>
<feature type="domain" description="ABC3 transporter permease C-terminal" evidence="8">
    <location>
        <begin position="258"/>
        <end position="363"/>
    </location>
</feature>
<comment type="subcellular location">
    <subcellularLocation>
        <location evidence="1">Cell membrane</location>
        <topology evidence="1">Multi-pass membrane protein</topology>
    </subcellularLocation>
</comment>
<dbReference type="OrthoDB" id="9770036at2"/>
<sequence length="370" mass="40302">MWQLAYKNLKFRITRSLLTILGILAAIQLYVMMSNIMGYFDHETQRQISGMAGRIVVEDKSENNSYPPLNTVIEEKSVGQILQIPGVDLSRSSTLLFQTLVPAPGPGMPPSVLAVGVEPGKENVYLGNYEVRGDTSLAGINNAILGLKAAEYYGVQIGDSISLRDYKLTVTGIVEDADWLIDGSILIPLKTSQEIFTRPSLISAVLVTAAKADEAKSISEQISAIHPKLRVSSSEELAQNAEKLLKSTRTFFTMINSTAIVIAIVVVTIVMVMAIFERRKEIGTLKAIGATKRKIIGIIMAESLTISLIGGITALPVSFILNGLMFGEWVLNPGKWIETLVVSALVGILASLWPAWAAQRVNPLESLRYE</sequence>
<gene>
    <name evidence="10" type="ORF">E2980_01950</name>
</gene>
<dbReference type="GO" id="GO:0005886">
    <property type="term" value="C:plasma membrane"/>
    <property type="evidence" value="ECO:0007669"/>
    <property type="project" value="UniProtKB-SubCell"/>
</dbReference>
<keyword evidence="5 7" id="KW-0472">Membrane</keyword>
<evidence type="ECO:0000256" key="3">
    <source>
        <dbReference type="ARBA" id="ARBA00022692"/>
    </source>
</evidence>
<feature type="transmembrane region" description="Helical" evidence="7">
    <location>
        <begin position="17"/>
        <end position="40"/>
    </location>
</feature>
<dbReference type="Proteomes" id="UP000297900">
    <property type="component" value="Unassembled WGS sequence"/>
</dbReference>
<dbReference type="PANTHER" id="PTHR30572">
    <property type="entry name" value="MEMBRANE COMPONENT OF TRANSPORTER-RELATED"/>
    <property type="match status" value="1"/>
</dbReference>